<name>A0A1J5DW52_9BACT</name>
<dbReference type="InterPro" id="IPR036388">
    <property type="entry name" value="WH-like_DNA-bd_sf"/>
</dbReference>
<comment type="caution">
    <text evidence="1">The sequence shown here is derived from an EMBL/GenBank/DDBJ whole genome shotgun (WGS) entry which is preliminary data.</text>
</comment>
<sequence>MAVSVEELADAMYELVTEYAGKKKLKASDIVKEMISKYGDEVDKEQGKEAIRCLMDSERCVYTYFGGTYIELPHKEGAEPE</sequence>
<dbReference type="Gene3D" id="1.10.10.10">
    <property type="entry name" value="Winged helix-like DNA-binding domain superfamily/Winged helix DNA-binding domain"/>
    <property type="match status" value="1"/>
</dbReference>
<dbReference type="AlphaFoldDB" id="A0A1J5DW52"/>
<dbReference type="STRING" id="1817895.AUJ95_04730"/>
<evidence type="ECO:0008006" key="3">
    <source>
        <dbReference type="Google" id="ProtNLM"/>
    </source>
</evidence>
<proteinExistence type="predicted"/>
<dbReference type="EMBL" id="MNYI01000124">
    <property type="protein sequence ID" value="OIP40281.1"/>
    <property type="molecule type" value="Genomic_DNA"/>
</dbReference>
<evidence type="ECO:0000313" key="2">
    <source>
        <dbReference type="Proteomes" id="UP000183085"/>
    </source>
</evidence>
<protein>
    <recommendedName>
        <fullName evidence="3">Sulfite reductase</fullName>
    </recommendedName>
</protein>
<organism evidence="1 2">
    <name type="scientific">Candidatus Desantisbacteria bacterium CG2_30_40_21</name>
    <dbReference type="NCBI Taxonomy" id="1817895"/>
    <lineage>
        <taxon>Bacteria</taxon>
        <taxon>Candidatus Desantisiibacteriota</taxon>
    </lineage>
</organism>
<evidence type="ECO:0000313" key="1">
    <source>
        <dbReference type="EMBL" id="OIP40281.1"/>
    </source>
</evidence>
<dbReference type="Proteomes" id="UP000183085">
    <property type="component" value="Unassembled WGS sequence"/>
</dbReference>
<accession>A0A1J5DW52</accession>
<gene>
    <name evidence="1" type="ORF">AUJ95_04730</name>
</gene>
<reference evidence="1 2" key="1">
    <citation type="journal article" date="2016" name="Environ. Microbiol.">
        <title>Genomic resolution of a cold subsurface aquifer community provides metabolic insights for novel microbes adapted to high CO concentrations.</title>
        <authorList>
            <person name="Probst A.J."/>
            <person name="Castelle C.J."/>
            <person name="Singh A."/>
            <person name="Brown C.T."/>
            <person name="Anantharaman K."/>
            <person name="Sharon I."/>
            <person name="Hug L.A."/>
            <person name="Burstein D."/>
            <person name="Emerson J.B."/>
            <person name="Thomas B.C."/>
            <person name="Banfield J.F."/>
        </authorList>
    </citation>
    <scope>NUCLEOTIDE SEQUENCE [LARGE SCALE GENOMIC DNA]</scope>
    <source>
        <strain evidence="1">CG2_30_40_21</strain>
    </source>
</reference>